<keyword evidence="4" id="KW-1185">Reference proteome</keyword>
<dbReference type="PROSITE" id="PS50943">
    <property type="entry name" value="HTH_CROC1"/>
    <property type="match status" value="1"/>
</dbReference>
<proteinExistence type="predicted"/>
<evidence type="ECO:0000259" key="2">
    <source>
        <dbReference type="PROSITE" id="PS50943"/>
    </source>
</evidence>
<dbReference type="STRING" id="563176.SAMN04488090_4896"/>
<dbReference type="OrthoDB" id="796548at2"/>
<dbReference type="Pfam" id="PF01381">
    <property type="entry name" value="HTH_3"/>
    <property type="match status" value="1"/>
</dbReference>
<feature type="coiled-coil region" evidence="1">
    <location>
        <begin position="75"/>
        <end position="102"/>
    </location>
</feature>
<evidence type="ECO:0000313" key="4">
    <source>
        <dbReference type="Proteomes" id="UP000198901"/>
    </source>
</evidence>
<dbReference type="InterPro" id="IPR001387">
    <property type="entry name" value="Cro/C1-type_HTH"/>
</dbReference>
<gene>
    <name evidence="3" type="ORF">SAMN04488090_4896</name>
</gene>
<dbReference type="GO" id="GO:0003677">
    <property type="term" value="F:DNA binding"/>
    <property type="evidence" value="ECO:0007669"/>
    <property type="project" value="InterPro"/>
</dbReference>
<dbReference type="SUPFAM" id="SSF47413">
    <property type="entry name" value="lambda repressor-like DNA-binding domains"/>
    <property type="match status" value="1"/>
</dbReference>
<sequence>MLENQRLKTLRESQNYSVVRFAQLIGVPQATYYRIEQGKAKLTMEAADAIIRLFNVDINWLMRGEGGEGPVFQEEVVTKRRYEELEQRYLKLQEQLIDYQQTEIRKLKNGEESSPEAGR</sequence>
<dbReference type="InterPro" id="IPR010982">
    <property type="entry name" value="Lambda_DNA-bd_dom_sf"/>
</dbReference>
<dbReference type="AlphaFoldDB" id="A0A1G9YD13"/>
<accession>A0A1G9YD13</accession>
<keyword evidence="1" id="KW-0175">Coiled coil</keyword>
<evidence type="ECO:0000313" key="3">
    <source>
        <dbReference type="EMBL" id="SDN06401.1"/>
    </source>
</evidence>
<dbReference type="Proteomes" id="UP000198901">
    <property type="component" value="Unassembled WGS sequence"/>
</dbReference>
<organism evidence="3 4">
    <name type="scientific">Siphonobacter aquaeclarae</name>
    <dbReference type="NCBI Taxonomy" id="563176"/>
    <lineage>
        <taxon>Bacteria</taxon>
        <taxon>Pseudomonadati</taxon>
        <taxon>Bacteroidota</taxon>
        <taxon>Cytophagia</taxon>
        <taxon>Cytophagales</taxon>
        <taxon>Cytophagaceae</taxon>
        <taxon>Siphonobacter</taxon>
    </lineage>
</organism>
<evidence type="ECO:0000256" key="1">
    <source>
        <dbReference type="SAM" id="Coils"/>
    </source>
</evidence>
<dbReference type="CDD" id="cd00093">
    <property type="entry name" value="HTH_XRE"/>
    <property type="match status" value="1"/>
</dbReference>
<feature type="domain" description="HTH cro/C1-type" evidence="2">
    <location>
        <begin position="7"/>
        <end position="61"/>
    </location>
</feature>
<dbReference type="EMBL" id="FNGS01000012">
    <property type="protein sequence ID" value="SDN06401.1"/>
    <property type="molecule type" value="Genomic_DNA"/>
</dbReference>
<reference evidence="3 4" key="1">
    <citation type="submission" date="2016-10" db="EMBL/GenBank/DDBJ databases">
        <authorList>
            <person name="de Groot N.N."/>
        </authorList>
    </citation>
    <scope>NUCLEOTIDE SEQUENCE [LARGE SCALE GENOMIC DNA]</scope>
    <source>
        <strain evidence="3 4">DSM 21668</strain>
    </source>
</reference>
<dbReference type="Gene3D" id="1.10.260.40">
    <property type="entry name" value="lambda repressor-like DNA-binding domains"/>
    <property type="match status" value="1"/>
</dbReference>
<dbReference type="RefSeq" id="WP_093208961.1">
    <property type="nucleotide sequence ID" value="NZ_FNGS01000012.1"/>
</dbReference>
<protein>
    <submittedName>
        <fullName evidence="3">Helix-turn-helix</fullName>
    </submittedName>
</protein>
<dbReference type="SMART" id="SM00530">
    <property type="entry name" value="HTH_XRE"/>
    <property type="match status" value="1"/>
</dbReference>
<name>A0A1G9YD13_9BACT</name>